<evidence type="ECO:0000256" key="1">
    <source>
        <dbReference type="ARBA" id="ARBA00006525"/>
    </source>
</evidence>
<dbReference type="NCBIfam" id="TIGR00732">
    <property type="entry name" value="dprA"/>
    <property type="match status" value="1"/>
</dbReference>
<accession>A0A540VL74</accession>
<dbReference type="GO" id="GO:0035556">
    <property type="term" value="P:intracellular signal transduction"/>
    <property type="evidence" value="ECO:0007669"/>
    <property type="project" value="InterPro"/>
</dbReference>
<comment type="caution">
    <text evidence="3">The sequence shown here is derived from an EMBL/GenBank/DDBJ whole genome shotgun (WGS) entry which is preliminary data.</text>
</comment>
<dbReference type="InParanoid" id="A0A540VL74"/>
<dbReference type="Pfam" id="PF17782">
    <property type="entry name" value="WHD_DprA"/>
    <property type="match status" value="1"/>
</dbReference>
<dbReference type="GO" id="GO:0006629">
    <property type="term" value="P:lipid metabolic process"/>
    <property type="evidence" value="ECO:0007669"/>
    <property type="project" value="InterPro"/>
</dbReference>
<dbReference type="PROSITE" id="PS50008">
    <property type="entry name" value="PIPLC_Y_DOMAIN"/>
    <property type="match status" value="1"/>
</dbReference>
<comment type="similarity">
    <text evidence="1">Belongs to the DprA/Smf family.</text>
</comment>
<dbReference type="InterPro" id="IPR036388">
    <property type="entry name" value="WH-like_DNA-bd_sf"/>
</dbReference>
<dbReference type="Gene3D" id="1.10.10.10">
    <property type="entry name" value="Winged helix-like DNA-binding domain superfamily/Winged helix DNA-binding domain"/>
    <property type="match status" value="1"/>
</dbReference>
<keyword evidence="4" id="KW-1185">Reference proteome</keyword>
<dbReference type="OrthoDB" id="9785707at2"/>
<sequence length="359" mass="38652">MDEKAYWIAFNQVSGVGPVRLAALLEHFGSLETAWKAPLPELQAVGLDRRSLENLLAARRTVDPEREWERVRKAGITVLTWDDPDYPENLRQVDGAPPVLYVRGTLTQQDTWAVALVGTRRASAYGREVAHKLASELAMHGVTVVSGLALGIDTVAHKAALDAGGRTLAVLGSGVDQIYPPGNRGLAQKITASGGLISEYPLGTRPEASNFPPRNRIISGLSKGIIVVEAGQRSGALITARFAAEQGRDVFAVPGSILHPGSMGCNELIQQGAMPLLRVEDVLEQLHMADVQAQQAVRAQVPADPLEEQLLRCLSAEPRHVDEIVRESAMPSPQVASLLAIMELKGLVRQVGTLSYVRA</sequence>
<evidence type="ECO:0000313" key="3">
    <source>
        <dbReference type="EMBL" id="TQE97487.1"/>
    </source>
</evidence>
<dbReference type="InterPro" id="IPR003488">
    <property type="entry name" value="DprA"/>
</dbReference>
<protein>
    <submittedName>
        <fullName evidence="3">DNA-protecting protein DprA</fullName>
    </submittedName>
</protein>
<evidence type="ECO:0000313" key="4">
    <source>
        <dbReference type="Proteomes" id="UP000317371"/>
    </source>
</evidence>
<dbReference type="Gene3D" id="3.40.50.450">
    <property type="match status" value="1"/>
</dbReference>
<organism evidence="3 4">
    <name type="scientific">Litorilinea aerophila</name>
    <dbReference type="NCBI Taxonomy" id="1204385"/>
    <lineage>
        <taxon>Bacteria</taxon>
        <taxon>Bacillati</taxon>
        <taxon>Chloroflexota</taxon>
        <taxon>Caldilineae</taxon>
        <taxon>Caldilineales</taxon>
        <taxon>Caldilineaceae</taxon>
        <taxon>Litorilinea</taxon>
    </lineage>
</organism>
<dbReference type="PANTHER" id="PTHR43022:SF1">
    <property type="entry name" value="PROTEIN SMF"/>
    <property type="match status" value="1"/>
</dbReference>
<dbReference type="InterPro" id="IPR057666">
    <property type="entry name" value="DrpA_SLOG"/>
</dbReference>
<name>A0A540VL74_9CHLR</name>
<reference evidence="3 4" key="1">
    <citation type="submission" date="2019-06" db="EMBL/GenBank/DDBJ databases">
        <title>Genome sequence of Litorilinea aerophila BAA-2444.</title>
        <authorList>
            <person name="Maclea K.S."/>
            <person name="Maurais E.G."/>
            <person name="Iannazzi L.C."/>
        </authorList>
    </citation>
    <scope>NUCLEOTIDE SEQUENCE [LARGE SCALE GENOMIC DNA]</scope>
    <source>
        <strain evidence="3 4">ATCC BAA-2444</strain>
    </source>
</reference>
<dbReference type="InterPro" id="IPR001711">
    <property type="entry name" value="PLipase_C_Pinositol-sp_Y"/>
</dbReference>
<dbReference type="Proteomes" id="UP000317371">
    <property type="component" value="Unassembled WGS sequence"/>
</dbReference>
<dbReference type="FunCoup" id="A0A540VL74">
    <property type="interactions" value="286"/>
</dbReference>
<proteinExistence type="inferred from homology"/>
<dbReference type="Pfam" id="PF02481">
    <property type="entry name" value="DNA_processg_A"/>
    <property type="match status" value="1"/>
</dbReference>
<evidence type="ECO:0000259" key="2">
    <source>
        <dbReference type="PROSITE" id="PS50008"/>
    </source>
</evidence>
<dbReference type="SUPFAM" id="SSF47781">
    <property type="entry name" value="RuvA domain 2-like"/>
    <property type="match status" value="1"/>
</dbReference>
<dbReference type="SUPFAM" id="SSF102405">
    <property type="entry name" value="MCP/YpsA-like"/>
    <property type="match status" value="1"/>
</dbReference>
<dbReference type="EMBL" id="VIGC01000003">
    <property type="protein sequence ID" value="TQE97487.1"/>
    <property type="molecule type" value="Genomic_DNA"/>
</dbReference>
<dbReference type="PANTHER" id="PTHR43022">
    <property type="entry name" value="PROTEIN SMF"/>
    <property type="match status" value="1"/>
</dbReference>
<dbReference type="InterPro" id="IPR041614">
    <property type="entry name" value="DprA_WH"/>
</dbReference>
<gene>
    <name evidence="3" type="primary">dprA</name>
    <name evidence="3" type="ORF">FKZ61_03475</name>
</gene>
<feature type="domain" description="PI-PLC Y-box" evidence="2">
    <location>
        <begin position="200"/>
        <end position="263"/>
    </location>
</feature>
<dbReference type="RefSeq" id="WP_141608680.1">
    <property type="nucleotide sequence ID" value="NZ_VIGC02000003.1"/>
</dbReference>
<dbReference type="GO" id="GO:0004435">
    <property type="term" value="F:phosphatidylinositol-4,5-bisphosphate phospholipase C activity"/>
    <property type="evidence" value="ECO:0007669"/>
    <property type="project" value="InterPro"/>
</dbReference>
<dbReference type="InterPro" id="IPR010994">
    <property type="entry name" value="RuvA_2-like"/>
</dbReference>
<dbReference type="AlphaFoldDB" id="A0A540VL74"/>
<dbReference type="GO" id="GO:0009294">
    <property type="term" value="P:DNA-mediated transformation"/>
    <property type="evidence" value="ECO:0007669"/>
    <property type="project" value="InterPro"/>
</dbReference>